<dbReference type="PANTHER" id="PTHR31400:SF1">
    <property type="entry name" value="PROTEIN GUCD1"/>
    <property type="match status" value="1"/>
</dbReference>
<dbReference type="EMBL" id="GL378327">
    <property type="protein sequence ID" value="EFJ51379.1"/>
    <property type="molecule type" value="Genomic_DNA"/>
</dbReference>
<proteinExistence type="predicted"/>
<dbReference type="RefSeq" id="XP_002947331.1">
    <property type="nucleotide sequence ID" value="XM_002947285.1"/>
</dbReference>
<feature type="region of interest" description="Disordered" evidence="1">
    <location>
        <begin position="226"/>
        <end position="251"/>
    </location>
</feature>
<dbReference type="PANTHER" id="PTHR31400">
    <property type="entry name" value="GUANYLYL CYCLASE DOMAIN CONTAINING PROTEIN 1 GUCD1"/>
    <property type="match status" value="1"/>
</dbReference>
<dbReference type="Proteomes" id="UP000001058">
    <property type="component" value="Unassembled WGS sequence"/>
</dbReference>
<feature type="compositionally biased region" description="Gly residues" evidence="1">
    <location>
        <begin position="226"/>
        <end position="243"/>
    </location>
</feature>
<protein>
    <submittedName>
        <fullName evidence="2">Uncharacterized protein</fullName>
    </submittedName>
</protein>
<keyword evidence="3" id="KW-1185">Reference proteome</keyword>
<sequence length="251" mass="26657">ASSHRHTPSCGLLCCRDCGLACVQMILQASGFPHCDYRILRQFCSTTSIWTVDLAHLLRRFGLAVSFFTITLGPNPAYADESFYMENMEDDERRVSQLFIDAAHAGIVVQQRSVSSEELQAWMLSGSCLIIVLVDKRKLDPWLAAADMCLPALCGMELGYSGHYVLLVGYEAASQEFVVRDPAAHQSELRVSAAALDAARRSFGTDEDILVVGYCGGPPACGGRGGGGGGGGGRGRGAGGGGPDLRVAATH</sequence>
<dbReference type="OrthoDB" id="206796at2759"/>
<dbReference type="AlphaFoldDB" id="D8TLS0"/>
<dbReference type="InParanoid" id="D8TLS0"/>
<dbReference type="KEGG" id="vcn:VOLCADRAFT_57258"/>
<name>D8TLS0_VOLCA</name>
<dbReference type="Gene3D" id="3.90.70.10">
    <property type="entry name" value="Cysteine proteinases"/>
    <property type="match status" value="1"/>
</dbReference>
<accession>D8TLS0</accession>
<dbReference type="FunCoup" id="D8TLS0">
    <property type="interactions" value="215"/>
</dbReference>
<dbReference type="InterPro" id="IPR018616">
    <property type="entry name" value="GUCD1"/>
</dbReference>
<dbReference type="Pfam" id="PF09778">
    <property type="entry name" value="Guanylate_cyc_2"/>
    <property type="match status" value="1"/>
</dbReference>
<evidence type="ECO:0000313" key="3">
    <source>
        <dbReference type="Proteomes" id="UP000001058"/>
    </source>
</evidence>
<gene>
    <name evidence="2" type="ORF">VOLCADRAFT_57258</name>
</gene>
<organism evidence="3">
    <name type="scientific">Volvox carteri f. nagariensis</name>
    <dbReference type="NCBI Taxonomy" id="3068"/>
    <lineage>
        <taxon>Eukaryota</taxon>
        <taxon>Viridiplantae</taxon>
        <taxon>Chlorophyta</taxon>
        <taxon>core chlorophytes</taxon>
        <taxon>Chlorophyceae</taxon>
        <taxon>CS clade</taxon>
        <taxon>Chlamydomonadales</taxon>
        <taxon>Volvocaceae</taxon>
        <taxon>Volvox</taxon>
    </lineage>
</organism>
<reference evidence="2 3" key="1">
    <citation type="journal article" date="2010" name="Science">
        <title>Genomic analysis of organismal complexity in the multicellular green alga Volvox carteri.</title>
        <authorList>
            <person name="Prochnik S.E."/>
            <person name="Umen J."/>
            <person name="Nedelcu A.M."/>
            <person name="Hallmann A."/>
            <person name="Miller S.M."/>
            <person name="Nishii I."/>
            <person name="Ferris P."/>
            <person name="Kuo A."/>
            <person name="Mitros T."/>
            <person name="Fritz-Laylin L.K."/>
            <person name="Hellsten U."/>
            <person name="Chapman J."/>
            <person name="Simakov O."/>
            <person name="Rensing S.A."/>
            <person name="Terry A."/>
            <person name="Pangilinan J."/>
            <person name="Kapitonov V."/>
            <person name="Jurka J."/>
            <person name="Salamov A."/>
            <person name="Shapiro H."/>
            <person name="Schmutz J."/>
            <person name="Grimwood J."/>
            <person name="Lindquist E."/>
            <person name="Lucas S."/>
            <person name="Grigoriev I.V."/>
            <person name="Schmitt R."/>
            <person name="Kirk D."/>
            <person name="Rokhsar D.S."/>
        </authorList>
    </citation>
    <scope>NUCLEOTIDE SEQUENCE [LARGE SCALE GENOMIC DNA]</scope>
    <source>
        <strain evidence="3">f. Nagariensis / Eve</strain>
    </source>
</reference>
<evidence type="ECO:0000313" key="2">
    <source>
        <dbReference type="EMBL" id="EFJ51379.1"/>
    </source>
</evidence>
<feature type="non-terminal residue" evidence="2">
    <location>
        <position position="1"/>
    </location>
</feature>
<dbReference type="eggNOG" id="KOG4621">
    <property type="taxonomic scope" value="Eukaryota"/>
</dbReference>
<dbReference type="GeneID" id="9620429"/>
<evidence type="ECO:0000256" key="1">
    <source>
        <dbReference type="SAM" id="MobiDB-lite"/>
    </source>
</evidence>